<feature type="region of interest" description="Disordered" evidence="10">
    <location>
        <begin position="153"/>
        <end position="175"/>
    </location>
</feature>
<evidence type="ECO:0000313" key="11">
    <source>
        <dbReference type="EMBL" id="CAG2185843.1"/>
    </source>
</evidence>
<keyword evidence="5" id="KW-0677">Repeat</keyword>
<evidence type="ECO:0000256" key="1">
    <source>
        <dbReference type="ARBA" id="ARBA00003195"/>
    </source>
</evidence>
<evidence type="ECO:0000256" key="10">
    <source>
        <dbReference type="SAM" id="MobiDB-lite"/>
    </source>
</evidence>
<evidence type="ECO:0000256" key="4">
    <source>
        <dbReference type="ARBA" id="ARBA00022660"/>
    </source>
</evidence>
<keyword evidence="7 9" id="KW-0496">Mitochondrion</keyword>
<comment type="caution">
    <text evidence="11">The sequence shown here is derived from an EMBL/GenBank/DDBJ whole genome shotgun (WGS) entry which is preliminary data.</text>
</comment>
<accession>A0A8S3PQ71</accession>
<comment type="subcellular location">
    <subcellularLocation>
        <location evidence="9">Mitochondrion inner membrane</location>
    </subcellularLocation>
</comment>
<dbReference type="OrthoDB" id="276296at2759"/>
<keyword evidence="3 9" id="KW-0813">Transport</keyword>
<dbReference type="AlphaFoldDB" id="A0A8S3PQ71"/>
<name>A0A8S3PQ71_MYTED</name>
<keyword evidence="4 9" id="KW-0679">Respiratory chain</keyword>
<keyword evidence="9" id="KW-0999">Mitochondrion inner membrane</keyword>
<dbReference type="EMBL" id="CAJPWZ010000101">
    <property type="protein sequence ID" value="CAG2185843.1"/>
    <property type="molecule type" value="Genomic_DNA"/>
</dbReference>
<reference evidence="11" key="1">
    <citation type="submission" date="2021-03" db="EMBL/GenBank/DDBJ databases">
        <authorList>
            <person name="Bekaert M."/>
        </authorList>
    </citation>
    <scope>NUCLEOTIDE SEQUENCE</scope>
</reference>
<keyword evidence="12" id="KW-1185">Reference proteome</keyword>
<evidence type="ECO:0000256" key="9">
    <source>
        <dbReference type="PIRNR" id="PIRNR017016"/>
    </source>
</evidence>
<comment type="function">
    <text evidence="1 9">Accessory subunit of the mitochondrial membrane respiratory chain NADH dehydrogenase (Complex I), that is believed not to be involved in catalysis. Complex I functions in the transfer of electrons from NADH to the respiratory chain. The immediate electron acceptor for the enzyme is believed to be ubiquinone.</text>
</comment>
<keyword evidence="8" id="KW-1015">Disulfide bond</keyword>
<evidence type="ECO:0000256" key="5">
    <source>
        <dbReference type="ARBA" id="ARBA00022737"/>
    </source>
</evidence>
<comment type="similarity">
    <text evidence="2 9">Belongs to the complex I NDUFA8 subunit family.</text>
</comment>
<evidence type="ECO:0000313" key="12">
    <source>
        <dbReference type="Proteomes" id="UP000683360"/>
    </source>
</evidence>
<organism evidence="11 12">
    <name type="scientific">Mytilus edulis</name>
    <name type="common">Blue mussel</name>
    <dbReference type="NCBI Taxonomy" id="6550"/>
    <lineage>
        <taxon>Eukaryota</taxon>
        <taxon>Metazoa</taxon>
        <taxon>Spiralia</taxon>
        <taxon>Lophotrochozoa</taxon>
        <taxon>Mollusca</taxon>
        <taxon>Bivalvia</taxon>
        <taxon>Autobranchia</taxon>
        <taxon>Pteriomorphia</taxon>
        <taxon>Mytilida</taxon>
        <taxon>Mytiloidea</taxon>
        <taxon>Mytilidae</taxon>
        <taxon>Mytilinae</taxon>
        <taxon>Mytilus</taxon>
    </lineage>
</organism>
<evidence type="ECO:0000256" key="7">
    <source>
        <dbReference type="ARBA" id="ARBA00023128"/>
    </source>
</evidence>
<keyword evidence="9" id="KW-0472">Membrane</keyword>
<evidence type="ECO:0000256" key="8">
    <source>
        <dbReference type="ARBA" id="ARBA00023157"/>
    </source>
</evidence>
<evidence type="ECO:0000256" key="2">
    <source>
        <dbReference type="ARBA" id="ARBA00010705"/>
    </source>
</evidence>
<sequence>MAFTNEDYLPSHEELTVPELPLTSSVLRASGVFFGKYCDNASKEFMLCVSEEKDPRKCINEGKEVTRCGWEFYRNLKKNCQEEFNVYHDCVDRSGSSMDIYRCRKPQAPFDQCMKEKMNMERPPIGYFSRARIHHTKREMPKLNEEVLPEKIPGLQDFRSPPKKDLGTNYGNMPV</sequence>
<dbReference type="Proteomes" id="UP000683360">
    <property type="component" value="Unassembled WGS sequence"/>
</dbReference>
<proteinExistence type="inferred from homology"/>
<dbReference type="PANTHER" id="PTHR13344:SF0">
    <property type="entry name" value="NADH DEHYDROGENASE [UBIQUINONE] 1 ALPHA SUBCOMPLEX SUBUNIT 8"/>
    <property type="match status" value="1"/>
</dbReference>
<keyword evidence="6 9" id="KW-0249">Electron transport</keyword>
<dbReference type="PIRSF" id="PIRSF017016">
    <property type="entry name" value="NDUA8"/>
    <property type="match status" value="1"/>
</dbReference>
<dbReference type="InterPro" id="IPR016680">
    <property type="entry name" value="NDUFA8"/>
</dbReference>
<dbReference type="PANTHER" id="PTHR13344">
    <property type="entry name" value="NADH-UBIQUINONE OXIDOREDUCTASE"/>
    <property type="match status" value="1"/>
</dbReference>
<evidence type="ECO:0000256" key="6">
    <source>
        <dbReference type="ARBA" id="ARBA00022982"/>
    </source>
</evidence>
<dbReference type="GO" id="GO:0006120">
    <property type="term" value="P:mitochondrial electron transport, NADH to ubiquinone"/>
    <property type="evidence" value="ECO:0007669"/>
    <property type="project" value="InterPro"/>
</dbReference>
<protein>
    <recommendedName>
        <fullName evidence="9">NADH dehydrogenase [ubiquinone] 1 alpha subcomplex subunit 8</fullName>
    </recommendedName>
</protein>
<dbReference type="GO" id="GO:0005743">
    <property type="term" value="C:mitochondrial inner membrane"/>
    <property type="evidence" value="ECO:0007669"/>
    <property type="project" value="UniProtKB-SubCell"/>
</dbReference>
<gene>
    <name evidence="11" type="ORF">MEDL_1423</name>
</gene>
<evidence type="ECO:0000256" key="3">
    <source>
        <dbReference type="ARBA" id="ARBA00022448"/>
    </source>
</evidence>